<organism evidence="5 6">
    <name type="scientific">Paenarthrobacter aurescens (strain TC1)</name>
    <dbReference type="NCBI Taxonomy" id="290340"/>
    <lineage>
        <taxon>Bacteria</taxon>
        <taxon>Bacillati</taxon>
        <taxon>Actinomycetota</taxon>
        <taxon>Actinomycetes</taxon>
        <taxon>Micrococcales</taxon>
        <taxon>Micrococcaceae</taxon>
        <taxon>Paenarthrobacter</taxon>
    </lineage>
</organism>
<dbReference type="RefSeq" id="WP_011776356.1">
    <property type="nucleotide sequence ID" value="NC_008711.1"/>
</dbReference>
<dbReference type="eggNOG" id="COG1670">
    <property type="taxonomic scope" value="Bacteria"/>
</dbReference>
<dbReference type="Gene3D" id="3.40.630.30">
    <property type="match status" value="1"/>
</dbReference>
<keyword evidence="6" id="KW-1185">Reference proteome</keyword>
<reference evidence="5 6" key="1">
    <citation type="journal article" date="2006" name="PLoS Genet.">
        <title>Secrets of soil survival revealed by the genome sequence of Arthrobacter aurescens TC1.</title>
        <authorList>
            <person name="Mongodin E.F."/>
            <person name="Shapir N."/>
            <person name="Daugherty S.C."/>
            <person name="DeBoy R.T."/>
            <person name="Emerson J.B."/>
            <person name="Shvartzbeyn A."/>
            <person name="Radune D."/>
            <person name="Vamathevan J."/>
            <person name="Riggs F."/>
            <person name="Grinberg V."/>
            <person name="Khouri H."/>
            <person name="Wackett L.P."/>
            <person name="Nelson K.E."/>
            <person name="Sadowsky M.J."/>
        </authorList>
    </citation>
    <scope>NUCLEOTIDE SEQUENCE [LARGE SCALE GENOMIC DNA]</scope>
    <source>
        <strain evidence="5 6">TC1</strain>
    </source>
</reference>
<dbReference type="GO" id="GO:0005737">
    <property type="term" value="C:cytoplasm"/>
    <property type="evidence" value="ECO:0007669"/>
    <property type="project" value="TreeGrafter"/>
</dbReference>
<dbReference type="OrthoDB" id="5242221at2"/>
<accession>A1RB18</accession>
<dbReference type="KEGG" id="aau:AAur_3744"/>
<feature type="domain" description="N-acetyltransferase" evidence="4">
    <location>
        <begin position="19"/>
        <end position="181"/>
    </location>
</feature>
<evidence type="ECO:0000256" key="3">
    <source>
        <dbReference type="ARBA" id="ARBA00038502"/>
    </source>
</evidence>
<dbReference type="PANTHER" id="PTHR43792">
    <property type="entry name" value="GNAT FAMILY, PUTATIVE (AFU_ORTHOLOGUE AFUA_3G00765)-RELATED-RELATED"/>
    <property type="match status" value="1"/>
</dbReference>
<proteinExistence type="inferred from homology"/>
<dbReference type="SUPFAM" id="SSF55729">
    <property type="entry name" value="Acyl-CoA N-acyltransferases (Nat)"/>
    <property type="match status" value="1"/>
</dbReference>
<keyword evidence="2" id="KW-0012">Acyltransferase</keyword>
<evidence type="ECO:0000256" key="1">
    <source>
        <dbReference type="ARBA" id="ARBA00022679"/>
    </source>
</evidence>
<keyword evidence="1" id="KW-0808">Transferase</keyword>
<dbReference type="Pfam" id="PF13302">
    <property type="entry name" value="Acetyltransf_3"/>
    <property type="match status" value="1"/>
</dbReference>
<dbReference type="GO" id="GO:0008999">
    <property type="term" value="F:protein-N-terminal-alanine acetyltransferase activity"/>
    <property type="evidence" value="ECO:0007669"/>
    <property type="project" value="TreeGrafter"/>
</dbReference>
<evidence type="ECO:0000259" key="4">
    <source>
        <dbReference type="PROSITE" id="PS51186"/>
    </source>
</evidence>
<comment type="similarity">
    <text evidence="3">Belongs to the acetyltransferase family. RimJ subfamily.</text>
</comment>
<dbReference type="AlphaFoldDB" id="A1RB18"/>
<evidence type="ECO:0000313" key="5">
    <source>
        <dbReference type="EMBL" id="ABM08342.1"/>
    </source>
</evidence>
<name>A1RB18_PAEAT</name>
<dbReference type="InterPro" id="IPR016181">
    <property type="entry name" value="Acyl_CoA_acyltransferase"/>
</dbReference>
<protein>
    <submittedName>
        <fullName evidence="5">Ribosomal-protein-alanine acetyltransferase</fullName>
    </submittedName>
</protein>
<evidence type="ECO:0000313" key="6">
    <source>
        <dbReference type="Proteomes" id="UP000000637"/>
    </source>
</evidence>
<dbReference type="STRING" id="290340.AAur_3744"/>
<dbReference type="EMBL" id="CP000474">
    <property type="protein sequence ID" value="ABM08342.1"/>
    <property type="molecule type" value="Genomic_DNA"/>
</dbReference>
<evidence type="ECO:0000256" key="2">
    <source>
        <dbReference type="ARBA" id="ARBA00023315"/>
    </source>
</evidence>
<sequence>MILTRSLEHHSAGKEAGQLFLRPLEQSDAAALAAAYRRNREHLAPWEPVRADEFFTTAGQEAVIRAKLNLYEQGNEVPWALTTAKGIIGMITLSGIVRGPFLNANLGYWVDEAWTGKGVASGAVAAVVDMGTNELGLHRIQAATLAHNTASQAVLKRCGFARIGMAPSYLRIAGEWQDHVLFQRIMF</sequence>
<dbReference type="Proteomes" id="UP000000637">
    <property type="component" value="Chromosome"/>
</dbReference>
<dbReference type="PROSITE" id="PS51186">
    <property type="entry name" value="GNAT"/>
    <property type="match status" value="1"/>
</dbReference>
<dbReference type="HOGENOM" id="CLU_013985_40_1_11"/>
<dbReference type="PANTHER" id="PTHR43792:SF8">
    <property type="entry name" value="[RIBOSOMAL PROTEIN US5]-ALANINE N-ACETYLTRANSFERASE"/>
    <property type="match status" value="1"/>
</dbReference>
<gene>
    <name evidence="5" type="ordered locus">AAur_3744</name>
</gene>
<dbReference type="InterPro" id="IPR000182">
    <property type="entry name" value="GNAT_dom"/>
</dbReference>
<dbReference type="InterPro" id="IPR051531">
    <property type="entry name" value="N-acetyltransferase"/>
</dbReference>